<feature type="compositionally biased region" description="Pro residues" evidence="3">
    <location>
        <begin position="811"/>
        <end position="821"/>
    </location>
</feature>
<proteinExistence type="predicted"/>
<feature type="compositionally biased region" description="Basic and acidic residues" evidence="3">
    <location>
        <begin position="590"/>
        <end position="599"/>
    </location>
</feature>
<dbReference type="InParanoid" id="A0A7I4E0T7"/>
<dbReference type="PANTHER" id="PTHR31342">
    <property type="entry name" value="PROTEIN CHUP1, CHLOROPLASTIC"/>
    <property type="match status" value="1"/>
</dbReference>
<name>A0A7I4E0T7_PHYPA</name>
<feature type="compositionally biased region" description="Low complexity" evidence="3">
    <location>
        <begin position="665"/>
        <end position="676"/>
    </location>
</feature>
<feature type="region of interest" description="Disordered" evidence="3">
    <location>
        <begin position="127"/>
        <end position="176"/>
    </location>
</feature>
<feature type="coiled-coil region" evidence="2">
    <location>
        <begin position="723"/>
        <end position="757"/>
    </location>
</feature>
<dbReference type="Proteomes" id="UP000006727">
    <property type="component" value="Chromosome 6"/>
</dbReference>
<dbReference type="KEGG" id="ppp:112283550"/>
<dbReference type="Gramene" id="Pp3c6_26200V3.2">
    <property type="protein sequence ID" value="Pp3c6_26200V3.2"/>
    <property type="gene ID" value="Pp3c6_26200"/>
</dbReference>
<dbReference type="PANTHER" id="PTHR31342:SF7">
    <property type="entry name" value="PROTEIN CHUP1, CHLOROPLASTIC"/>
    <property type="match status" value="1"/>
</dbReference>
<keyword evidence="1 2" id="KW-0175">Coiled coil</keyword>
<feature type="region of interest" description="Disordered" evidence="3">
    <location>
        <begin position="26"/>
        <end position="45"/>
    </location>
</feature>
<feature type="region of interest" description="Disordered" evidence="3">
    <location>
        <begin position="639"/>
        <end position="691"/>
    </location>
</feature>
<sequence length="1142" mass="127484">MIVRLGIAVTASVAAVTFGRQRKKLEEEVGKQEYGGNSREEENEDFDVEIYDTRQKTPQVEEVKRVNSSSPARIRGGSEYGEKDLLLPEFDDLLHSARLGDLSPSGNDSYGADVGITDADLETFKTVSHGNGKEEVRVEAVRNKGGSRAGSRRSPSPGRSSNYGEACSNDGDEQNMSCAASETSELFPCGSDYILSEYVDSLANDAAELHALRETVKVLKQKESRMEMELMEYYALEDQEYERQKLEGEVVLKTAQIAKLERSLEENNLELDRQKMQLKSMEEEKHTQIVNLVAQIGDMDVRSVALADVKDNQIARLKERIGALEERSMQVADEAASVTILTKDLEEAQARIRELQIEMETKFAHDERESLMLKQMLASLEAENEDLRKRDFETEKKLQSLREMEVEVLELRRTNKDLQFQKRELTVQLDAADMDIEYLQNRTDEYRLAEADADNASLRHTNEDLARQVEGLQNDRFTDVEELVYLRWVNACLRFELRSHLAPDGRFSAINLNKNLSPRSQERAKYLMLQYASPDVSARMDSDYESTESSENSNFIEEYSDITSEVGSVSGRFSKKSSLIKRLKNWRGKKDEGADHLAERSLSSRSDLSSKFTRRGRKSLPGPLEALIIRDASGVVPIAEYGTGNDEKEQSQGTGSPTSTLANLSPPSRRSSVGGSARFHPDSPSLSSNTIPIRTSAPSIAASFQLIAKSVSPEISEKYPAFKDRHKAAVEREQAIKEKAQAAREKAQAEKESLAQVSKSDTRMKWLEQNHQCVGHQQQFLDAMPPLKRAESISKPLTPVEIAKREVRKANPPPKLNPPHPSQAVPSPGGAPGGFVIPPPPPRGPGALLPPPPPPSLKGSLSRTQGNHSDDVHRAPEVVEFYHSLMKRDSKSAVSNSGGGTDPTARNNMIGEIENRSAHLLAIKADVETQGDFVMSLAVEVRAAEFTDIEDVVNFVRWLDDELSYLVDERAVLKHFDWPEGKADAMREASFEFQDLTKLLAEVSHFEDRPEIPCDKALQKLLATLEKVEESVYGLLRTRDMAIARYREFGIPIQWMLDSGIVGKIKLASVTLARLYVKRVASQLNQTLPIKETVREFLLLQGVRFAFRVHQFAGGFDPESMHAFMALRASSDGPIVSPPPGI</sequence>
<dbReference type="OrthoDB" id="1917273at2759"/>
<dbReference type="RefSeq" id="XP_024378143.1">
    <property type="nucleotide sequence ID" value="XM_024522375.2"/>
</dbReference>
<dbReference type="InterPro" id="IPR040265">
    <property type="entry name" value="CHUP1/IPGA1-like"/>
</dbReference>
<gene>
    <name evidence="4" type="primary">LOC112283550</name>
</gene>
<evidence type="ECO:0000256" key="2">
    <source>
        <dbReference type="SAM" id="Coils"/>
    </source>
</evidence>
<evidence type="ECO:0000256" key="3">
    <source>
        <dbReference type="SAM" id="MobiDB-lite"/>
    </source>
</evidence>
<organism evidence="4 5">
    <name type="scientific">Physcomitrium patens</name>
    <name type="common">Spreading-leaved earth moss</name>
    <name type="synonym">Physcomitrella patens</name>
    <dbReference type="NCBI Taxonomy" id="3218"/>
    <lineage>
        <taxon>Eukaryota</taxon>
        <taxon>Viridiplantae</taxon>
        <taxon>Streptophyta</taxon>
        <taxon>Embryophyta</taxon>
        <taxon>Bryophyta</taxon>
        <taxon>Bryophytina</taxon>
        <taxon>Bryopsida</taxon>
        <taxon>Funariidae</taxon>
        <taxon>Funariales</taxon>
        <taxon>Funariaceae</taxon>
        <taxon>Physcomitrium</taxon>
    </lineage>
</organism>
<dbReference type="GeneID" id="112283550"/>
<evidence type="ECO:0008006" key="6">
    <source>
        <dbReference type="Google" id="ProtNLM"/>
    </source>
</evidence>
<feature type="region of interest" description="Disordered" evidence="3">
    <location>
        <begin position="590"/>
        <end position="616"/>
    </location>
</feature>
<evidence type="ECO:0000313" key="4">
    <source>
        <dbReference type="EnsemblPlants" id="Pp3c6_26200V3.2"/>
    </source>
</evidence>
<evidence type="ECO:0000313" key="5">
    <source>
        <dbReference type="Proteomes" id="UP000006727"/>
    </source>
</evidence>
<reference evidence="4 5" key="2">
    <citation type="journal article" date="2018" name="Plant J.">
        <title>The Physcomitrella patens chromosome-scale assembly reveals moss genome structure and evolution.</title>
        <authorList>
            <person name="Lang D."/>
            <person name="Ullrich K.K."/>
            <person name="Murat F."/>
            <person name="Fuchs J."/>
            <person name="Jenkins J."/>
            <person name="Haas F.B."/>
            <person name="Piednoel M."/>
            <person name="Gundlach H."/>
            <person name="Van Bel M."/>
            <person name="Meyberg R."/>
            <person name="Vives C."/>
            <person name="Morata J."/>
            <person name="Symeonidi A."/>
            <person name="Hiss M."/>
            <person name="Muchero W."/>
            <person name="Kamisugi Y."/>
            <person name="Saleh O."/>
            <person name="Blanc G."/>
            <person name="Decker E.L."/>
            <person name="van Gessel N."/>
            <person name="Grimwood J."/>
            <person name="Hayes R.D."/>
            <person name="Graham S.W."/>
            <person name="Gunter L.E."/>
            <person name="McDaniel S.F."/>
            <person name="Hoernstein S.N.W."/>
            <person name="Larsson A."/>
            <person name="Li F.W."/>
            <person name="Perroud P.F."/>
            <person name="Phillips J."/>
            <person name="Ranjan P."/>
            <person name="Rokshar D.S."/>
            <person name="Rothfels C.J."/>
            <person name="Schneider L."/>
            <person name="Shu S."/>
            <person name="Stevenson D.W."/>
            <person name="Thummler F."/>
            <person name="Tillich M."/>
            <person name="Villarreal Aguilar J.C."/>
            <person name="Widiez T."/>
            <person name="Wong G.K."/>
            <person name="Wymore A."/>
            <person name="Zhang Y."/>
            <person name="Zimmer A.D."/>
            <person name="Quatrano R.S."/>
            <person name="Mayer K.F.X."/>
            <person name="Goodstein D."/>
            <person name="Casacuberta J.M."/>
            <person name="Vandepoele K."/>
            <person name="Reski R."/>
            <person name="Cuming A.C."/>
            <person name="Tuskan G.A."/>
            <person name="Maumus F."/>
            <person name="Salse J."/>
            <person name="Schmutz J."/>
            <person name="Rensing S.A."/>
        </authorList>
    </citation>
    <scope>NUCLEOTIDE SEQUENCE [LARGE SCALE GENOMIC DNA]</scope>
    <source>
        <strain evidence="4 5">cv. Gransden 2004</strain>
    </source>
</reference>
<feature type="compositionally biased region" description="Low complexity" evidence="3">
    <location>
        <begin position="152"/>
        <end position="161"/>
    </location>
</feature>
<dbReference type="EMBL" id="ABEU02000006">
    <property type="status" value="NOT_ANNOTATED_CDS"/>
    <property type="molecule type" value="Genomic_DNA"/>
</dbReference>
<feature type="coiled-coil region" evidence="2">
    <location>
        <begin position="202"/>
        <end position="475"/>
    </location>
</feature>
<feature type="compositionally biased region" description="Low complexity" evidence="3">
    <location>
        <begin position="600"/>
        <end position="610"/>
    </location>
</feature>
<dbReference type="AlphaFoldDB" id="A0A7I4E0T7"/>
<feature type="compositionally biased region" description="Basic and acidic residues" evidence="3">
    <location>
        <begin position="131"/>
        <end position="142"/>
    </location>
</feature>
<feature type="region of interest" description="Disordered" evidence="3">
    <location>
        <begin position="809"/>
        <end position="874"/>
    </location>
</feature>
<evidence type="ECO:0000256" key="1">
    <source>
        <dbReference type="ARBA" id="ARBA00023054"/>
    </source>
</evidence>
<reference evidence="4 5" key="1">
    <citation type="journal article" date="2008" name="Science">
        <title>The Physcomitrella genome reveals evolutionary insights into the conquest of land by plants.</title>
        <authorList>
            <person name="Rensing S."/>
            <person name="Lang D."/>
            <person name="Zimmer A."/>
            <person name="Terry A."/>
            <person name="Salamov A."/>
            <person name="Shapiro H."/>
            <person name="Nishiyama T."/>
            <person name="Perroud P.-F."/>
            <person name="Lindquist E."/>
            <person name="Kamisugi Y."/>
            <person name="Tanahashi T."/>
            <person name="Sakakibara K."/>
            <person name="Fujita T."/>
            <person name="Oishi K."/>
            <person name="Shin-I T."/>
            <person name="Kuroki Y."/>
            <person name="Toyoda A."/>
            <person name="Suzuki Y."/>
            <person name="Hashimoto A."/>
            <person name="Yamaguchi K."/>
            <person name="Sugano A."/>
            <person name="Kohara Y."/>
            <person name="Fujiyama A."/>
            <person name="Anterola A."/>
            <person name="Aoki S."/>
            <person name="Ashton N."/>
            <person name="Barbazuk W.B."/>
            <person name="Barker E."/>
            <person name="Bennetzen J."/>
            <person name="Bezanilla M."/>
            <person name="Blankenship R."/>
            <person name="Cho S.H."/>
            <person name="Dutcher S."/>
            <person name="Estelle M."/>
            <person name="Fawcett J.A."/>
            <person name="Gundlach H."/>
            <person name="Hanada K."/>
            <person name="Heyl A."/>
            <person name="Hicks K.A."/>
            <person name="Hugh J."/>
            <person name="Lohr M."/>
            <person name="Mayer K."/>
            <person name="Melkozernov A."/>
            <person name="Murata T."/>
            <person name="Nelson D."/>
            <person name="Pils B."/>
            <person name="Prigge M."/>
            <person name="Reiss B."/>
            <person name="Renner T."/>
            <person name="Rombauts S."/>
            <person name="Rushton P."/>
            <person name="Sanderfoot A."/>
            <person name="Schween G."/>
            <person name="Shiu S.-H."/>
            <person name="Stueber K."/>
            <person name="Theodoulou F.L."/>
            <person name="Tu H."/>
            <person name="Van de Peer Y."/>
            <person name="Verrier P.J."/>
            <person name="Waters E."/>
            <person name="Wood A."/>
            <person name="Yang L."/>
            <person name="Cove D."/>
            <person name="Cuming A."/>
            <person name="Hasebe M."/>
            <person name="Lucas S."/>
            <person name="Mishler D.B."/>
            <person name="Reski R."/>
            <person name="Grigoriev I."/>
            <person name="Quatrano R.S."/>
            <person name="Boore J.L."/>
        </authorList>
    </citation>
    <scope>NUCLEOTIDE SEQUENCE [LARGE SCALE GENOMIC DNA]</scope>
    <source>
        <strain evidence="4 5">cv. Gransden 2004</strain>
    </source>
</reference>
<accession>A0A7I4E0T7</accession>
<dbReference type="EnsemblPlants" id="Pp3c6_26200V3.2">
    <property type="protein sequence ID" value="Pp3c6_26200V3.2"/>
    <property type="gene ID" value="Pp3c6_26200"/>
</dbReference>
<protein>
    <recommendedName>
        <fullName evidence="6">Chloroplast unusual positioning 1B</fullName>
    </recommendedName>
</protein>
<keyword evidence="5" id="KW-1185">Reference proteome</keyword>
<reference evidence="4" key="3">
    <citation type="submission" date="2020-12" db="UniProtKB">
        <authorList>
            <consortium name="EnsemblPlants"/>
        </authorList>
    </citation>
    <scope>IDENTIFICATION</scope>
</reference>
<feature type="compositionally biased region" description="Pro residues" evidence="3">
    <location>
        <begin position="837"/>
        <end position="856"/>
    </location>
</feature>
<feature type="compositionally biased region" description="Polar residues" evidence="3">
    <location>
        <begin position="651"/>
        <end position="663"/>
    </location>
</feature>